<dbReference type="Proteomes" id="UP001492380">
    <property type="component" value="Unassembled WGS sequence"/>
</dbReference>
<reference evidence="1 2" key="1">
    <citation type="submission" date="2024-04" db="EMBL/GenBank/DDBJ databases">
        <title>Phyllosticta paracitricarpa is synonymous to the EU quarantine fungus P. citricarpa based on phylogenomic analyses.</title>
        <authorList>
            <consortium name="Lawrence Berkeley National Laboratory"/>
            <person name="Van Ingen-Buijs V.A."/>
            <person name="Van Westerhoven A.C."/>
            <person name="Haridas S."/>
            <person name="Skiadas P."/>
            <person name="Martin F."/>
            <person name="Groenewald J.Z."/>
            <person name="Crous P.W."/>
            <person name="Seidl M.F."/>
        </authorList>
    </citation>
    <scope>NUCLEOTIDE SEQUENCE [LARGE SCALE GENOMIC DNA]</scope>
    <source>
        <strain evidence="1 2">CBS 123374</strain>
    </source>
</reference>
<sequence>MSPLLSVARSWKSSRILTTTNLRRHLPVTIYTGIRPRQRNELGKPRTCLIFLVLMLLLQRHPHAKTSTPTSLQRLGKRRPSLISIDELGQHIDGQCAALDNDNSQGHLEGFANSMSHSRLATAFPGILAATPATEYQAHSNTVDTINEFYPIDRTRPRGLGDANF</sequence>
<evidence type="ECO:0000313" key="2">
    <source>
        <dbReference type="Proteomes" id="UP001492380"/>
    </source>
</evidence>
<protein>
    <submittedName>
        <fullName evidence="1">Uncharacterized protein</fullName>
    </submittedName>
</protein>
<name>A0ABR1YKQ8_9PEZI</name>
<dbReference type="EMBL" id="JBBWRZ010000007">
    <property type="protein sequence ID" value="KAK8232334.1"/>
    <property type="molecule type" value="Genomic_DNA"/>
</dbReference>
<organism evidence="1 2">
    <name type="scientific">Phyllosticta capitalensis</name>
    <dbReference type="NCBI Taxonomy" id="121624"/>
    <lineage>
        <taxon>Eukaryota</taxon>
        <taxon>Fungi</taxon>
        <taxon>Dikarya</taxon>
        <taxon>Ascomycota</taxon>
        <taxon>Pezizomycotina</taxon>
        <taxon>Dothideomycetes</taxon>
        <taxon>Dothideomycetes incertae sedis</taxon>
        <taxon>Botryosphaeriales</taxon>
        <taxon>Phyllostictaceae</taxon>
        <taxon>Phyllosticta</taxon>
    </lineage>
</organism>
<evidence type="ECO:0000313" key="1">
    <source>
        <dbReference type="EMBL" id="KAK8232334.1"/>
    </source>
</evidence>
<accession>A0ABR1YKQ8</accession>
<keyword evidence="2" id="KW-1185">Reference proteome</keyword>
<gene>
    <name evidence="1" type="ORF">HDK90DRAFT_306423</name>
</gene>
<proteinExistence type="predicted"/>
<comment type="caution">
    <text evidence="1">The sequence shown here is derived from an EMBL/GenBank/DDBJ whole genome shotgun (WGS) entry which is preliminary data.</text>
</comment>